<comment type="subcellular location">
    <subcellularLocation>
        <location evidence="1">Cell outer membrane</location>
    </subcellularLocation>
</comment>
<evidence type="ECO:0000256" key="1">
    <source>
        <dbReference type="ARBA" id="ARBA00004442"/>
    </source>
</evidence>
<evidence type="ECO:0000313" key="4">
    <source>
        <dbReference type="EMBL" id="SEA12244.1"/>
    </source>
</evidence>
<keyword evidence="3" id="KW-0998">Cell outer membrane</keyword>
<protein>
    <submittedName>
        <fullName evidence="4">Outer membrane receptor for ferrienterochelin and colicins</fullName>
    </submittedName>
</protein>
<dbReference type="InterPro" id="IPR036942">
    <property type="entry name" value="Beta-barrel_TonB_sf"/>
</dbReference>
<keyword evidence="4" id="KW-0675">Receptor</keyword>
<gene>
    <name evidence="4" type="ORF">SAMN04487924_102265</name>
</gene>
<evidence type="ECO:0000313" key="5">
    <source>
        <dbReference type="Proteomes" id="UP000183040"/>
    </source>
</evidence>
<dbReference type="EMBL" id="FNRP01000002">
    <property type="protein sequence ID" value="SEA12244.1"/>
    <property type="molecule type" value="Genomic_DNA"/>
</dbReference>
<dbReference type="SUPFAM" id="SSF56935">
    <property type="entry name" value="Porins"/>
    <property type="match status" value="1"/>
</dbReference>
<dbReference type="AlphaFoldDB" id="A0A1H3YMN2"/>
<sequence length="105" mass="11846">MTYTPIKPLNIALSGTYTGSMLVEHHSGYIETNRTEKTKKFMDLGFKASYDFNLYKSTTLQLNAGLQNIFNAYQSDFDKGADRDSGYIYGPGMPRSFFVGVKLSY</sequence>
<reference evidence="4 5" key="1">
    <citation type="submission" date="2016-10" db="EMBL/GenBank/DDBJ databases">
        <authorList>
            <person name="de Groot N.N."/>
        </authorList>
    </citation>
    <scope>NUCLEOTIDE SEQUENCE [LARGE SCALE GENOMIC DNA]</scope>
    <source>
        <strain evidence="4 5">NLAE-zl-G339</strain>
    </source>
</reference>
<name>A0A1H3YMN2_9BACE</name>
<organism evidence="4 5">
    <name type="scientific">Bacteroides xylanisolvens</name>
    <dbReference type="NCBI Taxonomy" id="371601"/>
    <lineage>
        <taxon>Bacteria</taxon>
        <taxon>Pseudomonadati</taxon>
        <taxon>Bacteroidota</taxon>
        <taxon>Bacteroidia</taxon>
        <taxon>Bacteroidales</taxon>
        <taxon>Bacteroidaceae</taxon>
        <taxon>Bacteroides</taxon>
    </lineage>
</organism>
<dbReference type="GO" id="GO:0009279">
    <property type="term" value="C:cell outer membrane"/>
    <property type="evidence" value="ECO:0007669"/>
    <property type="project" value="UniProtKB-SubCell"/>
</dbReference>
<dbReference type="Gene3D" id="2.40.170.20">
    <property type="entry name" value="TonB-dependent receptor, beta-barrel domain"/>
    <property type="match status" value="1"/>
</dbReference>
<accession>A0A1H3YMN2</accession>
<keyword evidence="2" id="KW-0472">Membrane</keyword>
<dbReference type="Proteomes" id="UP000183040">
    <property type="component" value="Unassembled WGS sequence"/>
</dbReference>
<evidence type="ECO:0000256" key="3">
    <source>
        <dbReference type="ARBA" id="ARBA00023237"/>
    </source>
</evidence>
<proteinExistence type="predicted"/>
<evidence type="ECO:0000256" key="2">
    <source>
        <dbReference type="ARBA" id="ARBA00023136"/>
    </source>
</evidence>